<comment type="caution">
    <text evidence="2">The sequence shown here is derived from an EMBL/GenBank/DDBJ whole genome shotgun (WGS) entry which is preliminary data.</text>
</comment>
<proteinExistence type="predicted"/>
<keyword evidence="1" id="KW-0732">Signal</keyword>
<evidence type="ECO:0000256" key="1">
    <source>
        <dbReference type="SAM" id="SignalP"/>
    </source>
</evidence>
<name>A0A7K3LNM9_9ACTN</name>
<sequence>MSATTPRLRWSAIVLALLSALMGTVVLAGPARAADIDRYLDLPLTNRFADKSAGGVNAALPTDVTVLAKLVGQARASGIDPQRYQALLFQWRLAQATSTAGIDLAAWNPQKGFEANRSNMIKSYRLYEDLQIAHKNLQWAGMAGLVGADFGGGIADVVMMGDIYAIRGLQPLAAQIIEATTSVAGPGFVGIFPKGLQTLAYGADKITPADLTWFTNRILVMQKAIFGDLMPLHMAYVHDGMNGITEMRRAGVIDDQVLDAWRDIDSHDPARVGRGNATLLHREQYDVVGWQFDDVRNYRKADGVGAALTYAMTLAGSPSIAGVPALRDFIPFTYTTRLADGRTLSVKTPIADWDWSVFDQRWKYVTTELLPRYQNMVTNHWGELVATMKVPYETQFESHRPVWNLHKILGDAAANTVVTIR</sequence>
<evidence type="ECO:0000313" key="2">
    <source>
        <dbReference type="EMBL" id="NDK89157.1"/>
    </source>
</evidence>
<evidence type="ECO:0000313" key="3">
    <source>
        <dbReference type="Proteomes" id="UP000466307"/>
    </source>
</evidence>
<feature type="chain" id="PRO_5029830756" description="Tat pathway signal protein" evidence="1">
    <location>
        <begin position="34"/>
        <end position="421"/>
    </location>
</feature>
<feature type="signal peptide" evidence="1">
    <location>
        <begin position="1"/>
        <end position="33"/>
    </location>
</feature>
<dbReference type="AlphaFoldDB" id="A0A7K3LNM9"/>
<dbReference type="EMBL" id="JAADZU010000013">
    <property type="protein sequence ID" value="NDK89157.1"/>
    <property type="molecule type" value="Genomic_DNA"/>
</dbReference>
<accession>A0A7K3LNM9</accession>
<organism evidence="2 3">
    <name type="scientific">Gordonia desulfuricans</name>
    <dbReference type="NCBI Taxonomy" id="89051"/>
    <lineage>
        <taxon>Bacteria</taxon>
        <taxon>Bacillati</taxon>
        <taxon>Actinomycetota</taxon>
        <taxon>Actinomycetes</taxon>
        <taxon>Mycobacteriales</taxon>
        <taxon>Gordoniaceae</taxon>
        <taxon>Gordonia</taxon>
    </lineage>
</organism>
<protein>
    <recommendedName>
        <fullName evidence="4">Tat pathway signal protein</fullName>
    </recommendedName>
</protein>
<evidence type="ECO:0008006" key="4">
    <source>
        <dbReference type="Google" id="ProtNLM"/>
    </source>
</evidence>
<reference evidence="2 3" key="1">
    <citation type="submission" date="2020-01" db="EMBL/GenBank/DDBJ databases">
        <title>Investigation of new actinobacteria for the biodesulphurisation of diesel fuel.</title>
        <authorList>
            <person name="Athi Narayanan S.M."/>
        </authorList>
    </citation>
    <scope>NUCLEOTIDE SEQUENCE [LARGE SCALE GENOMIC DNA]</scope>
    <source>
        <strain evidence="2 3">213E</strain>
    </source>
</reference>
<keyword evidence="3" id="KW-1185">Reference proteome</keyword>
<gene>
    <name evidence="2" type="ORF">GYA93_06105</name>
</gene>
<dbReference type="Proteomes" id="UP000466307">
    <property type="component" value="Unassembled WGS sequence"/>
</dbReference>